<name>A0ABR3QK98_9PLEO</name>
<comment type="caution">
    <text evidence="2">The sequence shown here is derived from an EMBL/GenBank/DDBJ whole genome shotgun (WGS) entry which is preliminary data.</text>
</comment>
<organism evidence="2 3">
    <name type="scientific">Nothophoma quercina</name>
    <dbReference type="NCBI Taxonomy" id="749835"/>
    <lineage>
        <taxon>Eukaryota</taxon>
        <taxon>Fungi</taxon>
        <taxon>Dikarya</taxon>
        <taxon>Ascomycota</taxon>
        <taxon>Pezizomycotina</taxon>
        <taxon>Dothideomycetes</taxon>
        <taxon>Pleosporomycetidae</taxon>
        <taxon>Pleosporales</taxon>
        <taxon>Pleosporineae</taxon>
        <taxon>Didymellaceae</taxon>
        <taxon>Nothophoma</taxon>
    </lineage>
</organism>
<evidence type="ECO:0000313" key="2">
    <source>
        <dbReference type="EMBL" id="KAL1592498.1"/>
    </source>
</evidence>
<dbReference type="Proteomes" id="UP001521222">
    <property type="component" value="Unassembled WGS sequence"/>
</dbReference>
<evidence type="ECO:0000313" key="3">
    <source>
        <dbReference type="Proteomes" id="UP001521222"/>
    </source>
</evidence>
<protein>
    <submittedName>
        <fullName evidence="2">Uncharacterized protein</fullName>
    </submittedName>
</protein>
<feature type="compositionally biased region" description="Basic and acidic residues" evidence="1">
    <location>
        <begin position="306"/>
        <end position="324"/>
    </location>
</feature>
<proteinExistence type="predicted"/>
<dbReference type="EMBL" id="JAKIXB020000046">
    <property type="protein sequence ID" value="KAL1592498.1"/>
    <property type="molecule type" value="Genomic_DNA"/>
</dbReference>
<evidence type="ECO:0000256" key="1">
    <source>
        <dbReference type="SAM" id="MobiDB-lite"/>
    </source>
</evidence>
<keyword evidence="3" id="KW-1185">Reference proteome</keyword>
<gene>
    <name evidence="2" type="ORF">SLS59_009731</name>
</gene>
<feature type="region of interest" description="Disordered" evidence="1">
    <location>
        <begin position="301"/>
        <end position="324"/>
    </location>
</feature>
<accession>A0ABR3QK98</accession>
<reference evidence="2 3" key="1">
    <citation type="submission" date="2024-02" db="EMBL/GenBank/DDBJ databases">
        <title>De novo assembly and annotation of 12 fungi associated with fruit tree decline syndrome in Ontario, Canada.</title>
        <authorList>
            <person name="Sulman M."/>
            <person name="Ellouze W."/>
            <person name="Ilyukhin E."/>
        </authorList>
    </citation>
    <scope>NUCLEOTIDE SEQUENCE [LARGE SCALE GENOMIC DNA]</scope>
    <source>
        <strain evidence="2 3">M97-236</strain>
    </source>
</reference>
<sequence>MERVFPWTAGSGWTTEPRTAAVPKTREAGKEKARIIAGHRTFLPNGEEFEEYISGGMGTEEAAKYIEKHWKGIQSDLISEKYGSGSYAQAYVAGEVSEEDFLFLQNNWKLDSRLCDFIPPNETPQQATVRQANKQVLENGVSSIRQLYMDTYDEGYGLALEALNAKPSGVKHRMWLRRRDHWNTKKQAANLPALPNTALMNSREEVEAARIRLPFGGWDIGEKLMFWSDKFGKDNLASHLIHSRHVLDIREAMRRIRTFNPNTEMRSSSIWPDRSKDAYDDIRHLYNDLRFDQEDGHWQQIPIPRKHQEAPKRKAPTRDHVGTY</sequence>